<evidence type="ECO:0000313" key="5">
    <source>
        <dbReference type="EMBL" id="WFD10446.1"/>
    </source>
</evidence>
<protein>
    <submittedName>
        <fullName evidence="5">Lrp/AsnC family transcriptional regulator</fullName>
    </submittedName>
</protein>
<keyword evidence="3" id="KW-0804">Transcription</keyword>
<dbReference type="InterPro" id="IPR019888">
    <property type="entry name" value="Tscrpt_reg_AsnC-like"/>
</dbReference>
<dbReference type="PRINTS" id="PR00033">
    <property type="entry name" value="HTHASNC"/>
</dbReference>
<dbReference type="InterPro" id="IPR000485">
    <property type="entry name" value="AsnC-type_HTH_dom"/>
</dbReference>
<dbReference type="Pfam" id="PF01037">
    <property type="entry name" value="AsnC_trans_reg"/>
    <property type="match status" value="1"/>
</dbReference>
<evidence type="ECO:0000256" key="3">
    <source>
        <dbReference type="ARBA" id="ARBA00023163"/>
    </source>
</evidence>
<keyword evidence="2" id="KW-0238">DNA-binding</keyword>
<keyword evidence="1" id="KW-0805">Transcription regulation</keyword>
<proteinExistence type="predicted"/>
<dbReference type="SUPFAM" id="SSF54909">
    <property type="entry name" value="Dimeric alpha+beta barrel"/>
    <property type="match status" value="1"/>
</dbReference>
<dbReference type="SMART" id="SM00344">
    <property type="entry name" value="HTH_ASNC"/>
    <property type="match status" value="1"/>
</dbReference>
<dbReference type="RefSeq" id="WP_277732414.1">
    <property type="nucleotide sequence ID" value="NZ_CP120733.1"/>
</dbReference>
<reference evidence="5 6" key="1">
    <citation type="submission" date="2023-03" db="EMBL/GenBank/DDBJ databases">
        <title>Complete genome sequence of Tepidibacter sp. SWIR-1, isolated from a deep-sea hydrothermal vent.</title>
        <authorList>
            <person name="Li X."/>
        </authorList>
    </citation>
    <scope>NUCLEOTIDE SEQUENCE [LARGE SCALE GENOMIC DNA]</scope>
    <source>
        <strain evidence="5 6">SWIR-1</strain>
    </source>
</reference>
<dbReference type="SUPFAM" id="SSF46785">
    <property type="entry name" value="Winged helix' DNA-binding domain"/>
    <property type="match status" value="1"/>
</dbReference>
<sequence>MDSTDRKIIKILQNNGRISMKDLGHSVGLTSPAVSERVKRLEENDIISGYKAIINPKKLNKNVSAFMNIALPADKYSHFVDFANSNDSIVECHHITGQGCVIIKVMVPNMDDLESLIDTIKQMGSTQTHIILSSPIESKSIL</sequence>
<dbReference type="CDD" id="cd00090">
    <property type="entry name" value="HTH_ARSR"/>
    <property type="match status" value="1"/>
</dbReference>
<dbReference type="Pfam" id="PF13412">
    <property type="entry name" value="HTH_24"/>
    <property type="match status" value="1"/>
</dbReference>
<gene>
    <name evidence="5" type="ORF">P4S50_19655</name>
</gene>
<dbReference type="Gene3D" id="1.10.10.10">
    <property type="entry name" value="Winged helix-like DNA-binding domain superfamily/Winged helix DNA-binding domain"/>
    <property type="match status" value="1"/>
</dbReference>
<evidence type="ECO:0000259" key="4">
    <source>
        <dbReference type="PROSITE" id="PS50956"/>
    </source>
</evidence>
<dbReference type="InterPro" id="IPR036390">
    <property type="entry name" value="WH_DNA-bd_sf"/>
</dbReference>
<dbReference type="PANTHER" id="PTHR30154:SF53">
    <property type="entry name" value="HTH-TYPE TRANSCRIPTIONAL REGULATOR LRPC"/>
    <property type="match status" value="1"/>
</dbReference>
<dbReference type="InterPro" id="IPR011008">
    <property type="entry name" value="Dimeric_a/b-barrel"/>
</dbReference>
<dbReference type="InterPro" id="IPR011991">
    <property type="entry name" value="ArsR-like_HTH"/>
</dbReference>
<dbReference type="InterPro" id="IPR019887">
    <property type="entry name" value="Tscrpt_reg_AsnC/Lrp_C"/>
</dbReference>
<dbReference type="EMBL" id="CP120733">
    <property type="protein sequence ID" value="WFD10446.1"/>
    <property type="molecule type" value="Genomic_DNA"/>
</dbReference>
<accession>A0ABY8EBV8</accession>
<organism evidence="5 6">
    <name type="scientific">Tepidibacter hydrothermalis</name>
    <dbReference type="NCBI Taxonomy" id="3036126"/>
    <lineage>
        <taxon>Bacteria</taxon>
        <taxon>Bacillati</taxon>
        <taxon>Bacillota</taxon>
        <taxon>Clostridia</taxon>
        <taxon>Peptostreptococcales</taxon>
        <taxon>Peptostreptococcaceae</taxon>
        <taxon>Tepidibacter</taxon>
    </lineage>
</organism>
<dbReference type="PROSITE" id="PS50956">
    <property type="entry name" value="HTH_ASNC_2"/>
    <property type="match status" value="1"/>
</dbReference>
<evidence type="ECO:0000313" key="6">
    <source>
        <dbReference type="Proteomes" id="UP001222800"/>
    </source>
</evidence>
<evidence type="ECO:0000256" key="1">
    <source>
        <dbReference type="ARBA" id="ARBA00023015"/>
    </source>
</evidence>
<name>A0ABY8EBV8_9FIRM</name>
<dbReference type="Proteomes" id="UP001222800">
    <property type="component" value="Chromosome"/>
</dbReference>
<evidence type="ECO:0000256" key="2">
    <source>
        <dbReference type="ARBA" id="ARBA00023125"/>
    </source>
</evidence>
<keyword evidence="6" id="KW-1185">Reference proteome</keyword>
<dbReference type="PANTHER" id="PTHR30154">
    <property type="entry name" value="LEUCINE-RESPONSIVE REGULATORY PROTEIN"/>
    <property type="match status" value="1"/>
</dbReference>
<feature type="domain" description="HTH asnC-type" evidence="4">
    <location>
        <begin position="1"/>
        <end position="62"/>
    </location>
</feature>
<dbReference type="InterPro" id="IPR036388">
    <property type="entry name" value="WH-like_DNA-bd_sf"/>
</dbReference>
<dbReference type="Gene3D" id="3.30.70.920">
    <property type="match status" value="1"/>
</dbReference>